<comment type="similarity">
    <text evidence="1">Belongs to the peptidase S41A family.</text>
</comment>
<keyword evidence="2" id="KW-0645">Protease</keyword>
<evidence type="ECO:0000313" key="7">
    <source>
        <dbReference type="EMBL" id="MCE0742604.1"/>
    </source>
</evidence>
<protein>
    <submittedName>
        <fullName evidence="7">S41 family peptidase</fullName>
    </submittedName>
</protein>
<dbReference type="SUPFAM" id="SSF52096">
    <property type="entry name" value="ClpP/crotonase"/>
    <property type="match status" value="1"/>
</dbReference>
<dbReference type="Pfam" id="PF17820">
    <property type="entry name" value="PDZ_6"/>
    <property type="match status" value="1"/>
</dbReference>
<evidence type="ECO:0000256" key="4">
    <source>
        <dbReference type="ARBA" id="ARBA00022825"/>
    </source>
</evidence>
<evidence type="ECO:0000256" key="5">
    <source>
        <dbReference type="SAM" id="MobiDB-lite"/>
    </source>
</evidence>
<dbReference type="PANTHER" id="PTHR32060">
    <property type="entry name" value="TAIL-SPECIFIC PROTEASE"/>
    <property type="match status" value="1"/>
</dbReference>
<evidence type="ECO:0000313" key="8">
    <source>
        <dbReference type="Proteomes" id="UP001521074"/>
    </source>
</evidence>
<accession>A0ABS8VRG3</accession>
<reference evidence="7 8" key="1">
    <citation type="submission" date="2021-12" db="EMBL/GenBank/DDBJ databases">
        <title>Genome sequence of Acetobacter sicerae DmPark20a_162.</title>
        <authorList>
            <person name="Chaston J.M."/>
        </authorList>
    </citation>
    <scope>NUCLEOTIDE SEQUENCE [LARGE SCALE GENOMIC DNA]</scope>
    <source>
        <strain evidence="7 8">DmPark20a_162</strain>
    </source>
</reference>
<name>A0ABS8VRG3_9PROT</name>
<dbReference type="SUPFAM" id="SSF50156">
    <property type="entry name" value="PDZ domain-like"/>
    <property type="match status" value="1"/>
</dbReference>
<dbReference type="InterPro" id="IPR004447">
    <property type="entry name" value="Peptidase_S41A"/>
</dbReference>
<dbReference type="CDD" id="cd07560">
    <property type="entry name" value="Peptidase_S41_CPP"/>
    <property type="match status" value="1"/>
</dbReference>
<keyword evidence="8" id="KW-1185">Reference proteome</keyword>
<feature type="compositionally biased region" description="Polar residues" evidence="5">
    <location>
        <begin position="83"/>
        <end position="92"/>
    </location>
</feature>
<dbReference type="Gene3D" id="3.30.750.44">
    <property type="match status" value="1"/>
</dbReference>
<dbReference type="SMART" id="SM00228">
    <property type="entry name" value="PDZ"/>
    <property type="match status" value="1"/>
</dbReference>
<dbReference type="PROSITE" id="PS50106">
    <property type="entry name" value="PDZ"/>
    <property type="match status" value="1"/>
</dbReference>
<keyword evidence="4" id="KW-0720">Serine protease</keyword>
<feature type="compositionally biased region" description="Low complexity" evidence="5">
    <location>
        <begin position="68"/>
        <end position="80"/>
    </location>
</feature>
<dbReference type="InterPro" id="IPR029045">
    <property type="entry name" value="ClpP/crotonase-like_dom_sf"/>
</dbReference>
<comment type="caution">
    <text evidence="7">The sequence shown here is derived from an EMBL/GenBank/DDBJ whole genome shotgun (WGS) entry which is preliminary data.</text>
</comment>
<dbReference type="InterPro" id="IPR005151">
    <property type="entry name" value="Tail-specific_protease"/>
</dbReference>
<evidence type="ECO:0000256" key="3">
    <source>
        <dbReference type="ARBA" id="ARBA00022801"/>
    </source>
</evidence>
<dbReference type="RefSeq" id="WP_232876177.1">
    <property type="nucleotide sequence ID" value="NZ_JAJSOJ010000005.1"/>
</dbReference>
<dbReference type="InterPro" id="IPR041489">
    <property type="entry name" value="PDZ_6"/>
</dbReference>
<dbReference type="SMART" id="SM00245">
    <property type="entry name" value="TSPc"/>
    <property type="match status" value="1"/>
</dbReference>
<feature type="domain" description="PDZ" evidence="6">
    <location>
        <begin position="223"/>
        <end position="298"/>
    </location>
</feature>
<evidence type="ECO:0000256" key="2">
    <source>
        <dbReference type="ARBA" id="ARBA00022670"/>
    </source>
</evidence>
<keyword evidence="3" id="KW-0378">Hydrolase</keyword>
<dbReference type="EMBL" id="JAJSOJ010000005">
    <property type="protein sequence ID" value="MCE0742604.1"/>
    <property type="molecule type" value="Genomic_DNA"/>
</dbReference>
<sequence>MRNPRLSVLPFSDSQGLRRFRPVILPLAVAVWLLTTAVCAYAATTPEEEKDGAHTPAVPVVGQKQPAKETTTSPSETAAAGEQASTQKDTSSQLNASLIRSVIQTALDFLQPRTLHPYDARQLCLWGLGGISALDPALRVVEVPDGIQLMQGQSVVLKRPAPVANSSRDWAALTTDFLLSATEHSSVLQSVQGDGLTQSFFDELFNHLDPYSRYVGPTPADTDRTVRSGGNAGIGITIDEQTVPPSGRNRTASRHLVVSAVNTNGPAWPAGVDVGERLVAVDGHSVVGRSVEQVNALIAGDPGSHVSVRLYSPVQKRTRTLQLRRERIPPETVFAFSAGPLVIIRITSFSSETAEEMSQYLDQATQDRHLRGILIDLRGNRGGVLQQAVTAAALLLDNGVAVVTKGRDPQANHVWAVQGGDMTNHLPVVVLVDGRTASAAEILAAALADHHRAVVVGSSTMGKGLVQTVAQLPDRGELFVTWSRVIAPLGWPLQGLGVMPQVCTSRGAADTEKQMAALRDGHTPEDASVGQSRSVRYPVPVSRILEIRKTCPAALGGDLDLDVGRDLLETPAAYRAALFMIPDEADTAGMEAE</sequence>
<dbReference type="PANTHER" id="PTHR32060:SF30">
    <property type="entry name" value="CARBOXY-TERMINAL PROCESSING PROTEASE CTPA"/>
    <property type="match status" value="1"/>
</dbReference>
<dbReference type="InterPro" id="IPR001478">
    <property type="entry name" value="PDZ"/>
</dbReference>
<proteinExistence type="inferred from homology"/>
<dbReference type="Gene3D" id="2.30.42.10">
    <property type="match status" value="1"/>
</dbReference>
<dbReference type="Gene3D" id="3.90.226.10">
    <property type="entry name" value="2-enoyl-CoA Hydratase, Chain A, domain 1"/>
    <property type="match status" value="1"/>
</dbReference>
<dbReference type="Pfam" id="PF03572">
    <property type="entry name" value="Peptidase_S41"/>
    <property type="match status" value="1"/>
</dbReference>
<evidence type="ECO:0000256" key="1">
    <source>
        <dbReference type="ARBA" id="ARBA00009179"/>
    </source>
</evidence>
<gene>
    <name evidence="7" type="ORF">LWC05_01655</name>
</gene>
<feature type="region of interest" description="Disordered" evidence="5">
    <location>
        <begin position="46"/>
        <end position="92"/>
    </location>
</feature>
<evidence type="ECO:0000259" key="6">
    <source>
        <dbReference type="PROSITE" id="PS50106"/>
    </source>
</evidence>
<organism evidence="7 8">
    <name type="scientific">Acetobacter sicerae</name>
    <dbReference type="NCBI Taxonomy" id="85325"/>
    <lineage>
        <taxon>Bacteria</taxon>
        <taxon>Pseudomonadati</taxon>
        <taxon>Pseudomonadota</taxon>
        <taxon>Alphaproteobacteria</taxon>
        <taxon>Acetobacterales</taxon>
        <taxon>Acetobacteraceae</taxon>
        <taxon>Acetobacter</taxon>
    </lineage>
</organism>
<dbReference type="Proteomes" id="UP001521074">
    <property type="component" value="Unassembled WGS sequence"/>
</dbReference>
<dbReference type="InterPro" id="IPR036034">
    <property type="entry name" value="PDZ_sf"/>
</dbReference>